<comment type="caution">
    <text evidence="3">The sequence shown here is derived from an EMBL/GenBank/DDBJ whole genome shotgun (WGS) entry which is preliminary data.</text>
</comment>
<dbReference type="AlphaFoldDB" id="A0AA39V8M8"/>
<evidence type="ECO:0000256" key="1">
    <source>
        <dbReference type="SAM" id="MobiDB-lite"/>
    </source>
</evidence>
<dbReference type="InterPro" id="IPR025676">
    <property type="entry name" value="Clr5_dom"/>
</dbReference>
<proteinExistence type="predicted"/>
<evidence type="ECO:0000313" key="4">
    <source>
        <dbReference type="Proteomes" id="UP001166286"/>
    </source>
</evidence>
<sequence length="513" mass="57345">MANMSWPTLNSSASTTNSTTDPDFVDSVDFSDDHIDANSAALCTNAIALRPKFPGTTWALRAAATTNPEGWASAQDWVKHRALITELYPKLMLKEIMDKMAFEHNFKATEKMYKSRFTQWGLRKNAKRKGQSNQQSGREKRPIDRSRCPPADDRGSLIPIVSSGNLRTMKSTATLSHPLTTPPMLAIPERILVAISDYFIGSFEAGTWVSNGDGSRHCLSTKPIESGTGDLNLLYNQSVLACRLFDRSSFQDAGQALISVTTQTKNILLAEKPMVLAALFKPILAIHRRGRDEIAFAILRHFSAMAMAVLGDRHPICRISGWLSLMDPSQLDDIIDQCLSSMGDHFASLLGPMHLTALMARMDSMSDSGETEEKLRDLLGKCEHDLGWLDLRTLEVGLELSRGCYDNKQFTEAEELGQELLVHSQKLQLQAHKIYYQAESLYIIGMSQYTLGERHLGELNLLDAISMASEANPGRPVFFLSILEEWLLEQGREDSAAETRERRMKLQETFEPE</sequence>
<dbReference type="Pfam" id="PF14420">
    <property type="entry name" value="Clr5"/>
    <property type="match status" value="1"/>
</dbReference>
<keyword evidence="4" id="KW-1185">Reference proteome</keyword>
<evidence type="ECO:0000259" key="2">
    <source>
        <dbReference type="Pfam" id="PF14420"/>
    </source>
</evidence>
<feature type="region of interest" description="Disordered" evidence="1">
    <location>
        <begin position="124"/>
        <end position="157"/>
    </location>
</feature>
<dbReference type="Proteomes" id="UP001166286">
    <property type="component" value="Unassembled WGS sequence"/>
</dbReference>
<dbReference type="PANTHER" id="PTHR38788:SF3">
    <property type="entry name" value="CLR5 DOMAIN-CONTAINING PROTEIN"/>
    <property type="match status" value="1"/>
</dbReference>
<reference evidence="3" key="1">
    <citation type="submission" date="2023-03" db="EMBL/GenBank/DDBJ databases">
        <title>Complete genome of Cladonia borealis.</title>
        <authorList>
            <person name="Park H."/>
        </authorList>
    </citation>
    <scope>NUCLEOTIDE SEQUENCE</scope>
    <source>
        <strain evidence="3">ANT050790</strain>
    </source>
</reference>
<organism evidence="3 4">
    <name type="scientific">Cladonia borealis</name>
    <dbReference type="NCBI Taxonomy" id="184061"/>
    <lineage>
        <taxon>Eukaryota</taxon>
        <taxon>Fungi</taxon>
        <taxon>Dikarya</taxon>
        <taxon>Ascomycota</taxon>
        <taxon>Pezizomycotina</taxon>
        <taxon>Lecanoromycetes</taxon>
        <taxon>OSLEUM clade</taxon>
        <taxon>Lecanoromycetidae</taxon>
        <taxon>Lecanorales</taxon>
        <taxon>Lecanorineae</taxon>
        <taxon>Cladoniaceae</taxon>
        <taxon>Cladonia</taxon>
    </lineage>
</organism>
<name>A0AA39V8M8_9LECA</name>
<gene>
    <name evidence="3" type="ORF">JMJ35_004121</name>
</gene>
<dbReference type="PANTHER" id="PTHR38788">
    <property type="entry name" value="CLR5 DOMAIN-CONTAINING PROTEIN"/>
    <property type="match status" value="1"/>
</dbReference>
<dbReference type="EMBL" id="JAFEKC020000008">
    <property type="protein sequence ID" value="KAK0513135.1"/>
    <property type="molecule type" value="Genomic_DNA"/>
</dbReference>
<feature type="compositionally biased region" description="Basic and acidic residues" evidence="1">
    <location>
        <begin position="137"/>
        <end position="155"/>
    </location>
</feature>
<evidence type="ECO:0000313" key="3">
    <source>
        <dbReference type="EMBL" id="KAK0513135.1"/>
    </source>
</evidence>
<feature type="region of interest" description="Disordered" evidence="1">
    <location>
        <begin position="494"/>
        <end position="513"/>
    </location>
</feature>
<protein>
    <recommendedName>
        <fullName evidence="2">Clr5 domain-containing protein</fullName>
    </recommendedName>
</protein>
<accession>A0AA39V8M8</accession>
<feature type="domain" description="Clr5" evidence="2">
    <location>
        <begin position="73"/>
        <end position="124"/>
    </location>
</feature>